<name>A0A5B2WPU6_9PSEU</name>
<organism evidence="1 2">
    <name type="scientific">Solihabitans fulvus</name>
    <dbReference type="NCBI Taxonomy" id="1892852"/>
    <lineage>
        <taxon>Bacteria</taxon>
        <taxon>Bacillati</taxon>
        <taxon>Actinomycetota</taxon>
        <taxon>Actinomycetes</taxon>
        <taxon>Pseudonocardiales</taxon>
        <taxon>Pseudonocardiaceae</taxon>
        <taxon>Solihabitans</taxon>
    </lineage>
</organism>
<sequence>MATSKADGRSWPIHVQYSGTAKWIGNCQIGVFLAYATSRPSVPWHT</sequence>
<dbReference type="Proteomes" id="UP000323454">
    <property type="component" value="Unassembled WGS sequence"/>
</dbReference>
<dbReference type="OrthoDB" id="9803687at2"/>
<comment type="caution">
    <text evidence="1">The sequence shown here is derived from an EMBL/GenBank/DDBJ whole genome shotgun (WGS) entry which is preliminary data.</text>
</comment>
<evidence type="ECO:0000313" key="1">
    <source>
        <dbReference type="EMBL" id="KAA2252449.1"/>
    </source>
</evidence>
<dbReference type="AlphaFoldDB" id="A0A5B2WPU6"/>
<accession>A0A5B2WPU6</accession>
<gene>
    <name evidence="1" type="ORF">F0L68_36020</name>
</gene>
<proteinExistence type="predicted"/>
<protein>
    <submittedName>
        <fullName evidence="1">Transposase</fullName>
    </submittedName>
</protein>
<dbReference type="EMBL" id="VUOB01000075">
    <property type="protein sequence ID" value="KAA2252449.1"/>
    <property type="molecule type" value="Genomic_DNA"/>
</dbReference>
<reference evidence="1 2" key="2">
    <citation type="submission" date="2019-09" db="EMBL/GenBank/DDBJ databases">
        <authorList>
            <person name="Jin C."/>
        </authorList>
    </citation>
    <scope>NUCLEOTIDE SEQUENCE [LARGE SCALE GENOMIC DNA]</scope>
    <source>
        <strain evidence="1 2">AN110305</strain>
    </source>
</reference>
<reference evidence="1 2" key="1">
    <citation type="submission" date="2019-09" db="EMBL/GenBank/DDBJ databases">
        <title>Goodfellowia gen. nov., a new genus of the Pseudonocardineae related to Actinoalloteichus, containing Goodfellowia coeruleoviolacea gen. nov., comb. nov. gen. nov., comb. nov.</title>
        <authorList>
            <person name="Labeda D."/>
        </authorList>
    </citation>
    <scope>NUCLEOTIDE SEQUENCE [LARGE SCALE GENOMIC DNA]</scope>
    <source>
        <strain evidence="1 2">AN110305</strain>
    </source>
</reference>
<keyword evidence="2" id="KW-1185">Reference proteome</keyword>
<evidence type="ECO:0000313" key="2">
    <source>
        <dbReference type="Proteomes" id="UP000323454"/>
    </source>
</evidence>